<dbReference type="PANTHER" id="PTHR38459:SF1">
    <property type="entry name" value="PROPHAGE BACTOPRENOL-LINKED GLUCOSE TRANSLOCASE HOMOLOG"/>
    <property type="match status" value="1"/>
</dbReference>
<feature type="domain" description="GtrA/DPMS transmembrane" evidence="7">
    <location>
        <begin position="19"/>
        <end position="131"/>
    </location>
</feature>
<feature type="transmembrane region" description="Helical" evidence="6">
    <location>
        <begin position="81"/>
        <end position="100"/>
    </location>
</feature>
<feature type="transmembrane region" description="Helical" evidence="6">
    <location>
        <begin position="273"/>
        <end position="290"/>
    </location>
</feature>
<dbReference type="GO" id="GO:0006506">
    <property type="term" value="P:GPI anchor biosynthetic process"/>
    <property type="evidence" value="ECO:0007669"/>
    <property type="project" value="UniProtKB-UniPathway"/>
</dbReference>
<feature type="transmembrane region" description="Helical" evidence="6">
    <location>
        <begin position="488"/>
        <end position="504"/>
    </location>
</feature>
<keyword evidence="3 6" id="KW-0812">Transmembrane</keyword>
<evidence type="ECO:0000256" key="1">
    <source>
        <dbReference type="ARBA" id="ARBA00004141"/>
    </source>
</evidence>
<feature type="transmembrane region" description="Helical" evidence="6">
    <location>
        <begin position="362"/>
        <end position="382"/>
    </location>
</feature>
<comment type="caution">
    <text evidence="8">The sequence shown here is derived from an EMBL/GenBank/DDBJ whole genome shotgun (WGS) entry which is preliminary data.</text>
</comment>
<feature type="transmembrane region" description="Helical" evidence="6">
    <location>
        <begin position="106"/>
        <end position="124"/>
    </location>
</feature>
<dbReference type="EMBL" id="MPDK01000004">
    <property type="protein sequence ID" value="PWI58408.1"/>
    <property type="molecule type" value="Genomic_DNA"/>
</dbReference>
<evidence type="ECO:0000256" key="3">
    <source>
        <dbReference type="ARBA" id="ARBA00022692"/>
    </source>
</evidence>
<evidence type="ECO:0000256" key="2">
    <source>
        <dbReference type="ARBA" id="ARBA00009399"/>
    </source>
</evidence>
<evidence type="ECO:0000313" key="9">
    <source>
        <dbReference type="Proteomes" id="UP000245380"/>
    </source>
</evidence>
<reference evidence="8 9" key="1">
    <citation type="submission" date="2016-11" db="EMBL/GenBank/DDBJ databases">
        <title>Comparative genomics of Acidibacillus ferroxidans species.</title>
        <authorList>
            <person name="Oliveira G."/>
            <person name="Nunes G."/>
            <person name="Oliveira R."/>
            <person name="Araujo F."/>
            <person name="Salim A."/>
            <person name="Scholte L."/>
            <person name="Morais D."/>
            <person name="Nancucheo I."/>
            <person name="Johnson D.B."/>
            <person name="Grail B."/>
            <person name="Bittencourt J."/>
            <person name="Valadares R."/>
        </authorList>
    </citation>
    <scope>NUCLEOTIDE SEQUENCE [LARGE SCALE GENOMIC DNA]</scope>
    <source>
        <strain evidence="8 9">Y002</strain>
    </source>
</reference>
<keyword evidence="5 6" id="KW-0472">Membrane</keyword>
<sequence length="534" mass="62933">MAFSRFIKTQRAEIWTFIKYALTGVFNTLITYIVFSGLVYIHVLPSYALAIGYLLGMISSYVVNSRWTFQPSIRHISYFKRFLVINLLVLVLSEITLHLILHRLHIAYIAQLINIIPMTVIGYLSNRYLVFTTESLSDIDLSTKLTQTKDLQRRSAKELFLFAVAIALAQRLWLTFYALLELLLHRQKITIYNLFLGYYKHWDSGWYLEIAKSGFTTLKQTAFWPLYPFFIRILHDVTGFSYTLSGVFISFLAFIFFLYYIGRIADTEFGTKTARASILLFAFFPTSYYFDAVYTESLFMVFCVFAVEQAMANRFWSAGILAGLATLTRNTGVFLDLILFFEYLRYRKMNLRFWTSTWWKRLNHQVFALTLPVLFLLFYMVYLKAHTGHLLAFLTAEKYWDRHYMPLWETYSFTWVKMLHSTGWYHEYDLVELTTVTLAIWMVILGMRYIRRSYRQFSWWLFTITVLWIAATEPSLNVHDYLVSFPRYILMLFPGFVYLAVTVVRLRATPLIILIFALGLGMLGNLFFHGIWIA</sequence>
<evidence type="ECO:0000256" key="6">
    <source>
        <dbReference type="SAM" id="Phobius"/>
    </source>
</evidence>
<name>A0A2U3DAU6_SULT2</name>
<dbReference type="InterPro" id="IPR007267">
    <property type="entry name" value="GtrA_DPMS_TM"/>
</dbReference>
<evidence type="ECO:0000313" key="8">
    <source>
        <dbReference type="EMBL" id="PWI58408.1"/>
    </source>
</evidence>
<feature type="transmembrane region" description="Helical" evidence="6">
    <location>
        <begin position="240"/>
        <end position="261"/>
    </location>
</feature>
<dbReference type="PANTHER" id="PTHR38459">
    <property type="entry name" value="PROPHAGE BACTOPRENOL-LINKED GLUCOSE TRANSLOCASE HOMOLOG"/>
    <property type="match status" value="1"/>
</dbReference>
<evidence type="ECO:0000259" key="7">
    <source>
        <dbReference type="Pfam" id="PF04138"/>
    </source>
</evidence>
<feature type="transmembrane region" description="Helical" evidence="6">
    <location>
        <begin position="430"/>
        <end position="450"/>
    </location>
</feature>
<accession>A0A2U3DAU6</accession>
<dbReference type="AlphaFoldDB" id="A0A2U3DAU6"/>
<protein>
    <recommendedName>
        <fullName evidence="7">GtrA/DPMS transmembrane domain-containing protein</fullName>
    </recommendedName>
</protein>
<dbReference type="GO" id="GO:0000009">
    <property type="term" value="F:alpha-1,6-mannosyltransferase activity"/>
    <property type="evidence" value="ECO:0007669"/>
    <property type="project" value="InterPro"/>
</dbReference>
<dbReference type="UniPathway" id="UPA00196"/>
<keyword evidence="4 6" id="KW-1133">Transmembrane helix</keyword>
<keyword evidence="9" id="KW-1185">Reference proteome</keyword>
<dbReference type="GO" id="GO:0000271">
    <property type="term" value="P:polysaccharide biosynthetic process"/>
    <property type="evidence" value="ECO:0007669"/>
    <property type="project" value="InterPro"/>
</dbReference>
<feature type="transmembrane region" description="Helical" evidence="6">
    <location>
        <begin position="457"/>
        <end position="476"/>
    </location>
</feature>
<dbReference type="InterPro" id="IPR051401">
    <property type="entry name" value="GtrA_CellWall_Glycosyl"/>
</dbReference>
<evidence type="ECO:0000256" key="4">
    <source>
        <dbReference type="ARBA" id="ARBA00022989"/>
    </source>
</evidence>
<dbReference type="RefSeq" id="WP_109429913.1">
    <property type="nucleotide sequence ID" value="NZ_MPDK01000004.1"/>
</dbReference>
<dbReference type="Pfam" id="PF04138">
    <property type="entry name" value="GtrA_DPMS_TM"/>
    <property type="match status" value="1"/>
</dbReference>
<dbReference type="OrthoDB" id="2379640at2"/>
<dbReference type="Pfam" id="PF04188">
    <property type="entry name" value="Mannosyl_trans2"/>
    <property type="match status" value="1"/>
</dbReference>
<gene>
    <name evidence="8" type="ORF">BM613_04145</name>
</gene>
<dbReference type="GO" id="GO:0004376">
    <property type="term" value="F:GPI mannosyltransferase activity"/>
    <property type="evidence" value="ECO:0007669"/>
    <property type="project" value="InterPro"/>
</dbReference>
<organism evidence="8 9">
    <name type="scientific">Sulfoacidibacillus thermotolerans</name>
    <name type="common">Acidibacillus sulfuroxidans</name>
    <dbReference type="NCBI Taxonomy" id="1765684"/>
    <lineage>
        <taxon>Bacteria</taxon>
        <taxon>Bacillati</taxon>
        <taxon>Bacillota</taxon>
        <taxon>Bacilli</taxon>
        <taxon>Bacillales</taxon>
        <taxon>Alicyclobacillaceae</taxon>
        <taxon>Sulfoacidibacillus</taxon>
    </lineage>
</organism>
<dbReference type="Proteomes" id="UP000245380">
    <property type="component" value="Unassembled WGS sequence"/>
</dbReference>
<comment type="subcellular location">
    <subcellularLocation>
        <location evidence="1">Membrane</location>
        <topology evidence="1">Multi-pass membrane protein</topology>
    </subcellularLocation>
</comment>
<dbReference type="InterPro" id="IPR007315">
    <property type="entry name" value="PIG-V/Gpi18"/>
</dbReference>
<feature type="transmembrane region" description="Helical" evidence="6">
    <location>
        <begin position="159"/>
        <end position="180"/>
    </location>
</feature>
<evidence type="ECO:0000256" key="5">
    <source>
        <dbReference type="ARBA" id="ARBA00023136"/>
    </source>
</evidence>
<comment type="similarity">
    <text evidence="2">Belongs to the GtrA family.</text>
</comment>
<proteinExistence type="inferred from homology"/>
<dbReference type="GO" id="GO:0005886">
    <property type="term" value="C:plasma membrane"/>
    <property type="evidence" value="ECO:0007669"/>
    <property type="project" value="TreeGrafter"/>
</dbReference>
<feature type="transmembrane region" description="Helical" evidence="6">
    <location>
        <begin position="315"/>
        <end position="341"/>
    </location>
</feature>
<feature type="transmembrane region" description="Helical" evidence="6">
    <location>
        <begin position="511"/>
        <end position="533"/>
    </location>
</feature>
<feature type="transmembrane region" description="Helical" evidence="6">
    <location>
        <begin position="47"/>
        <end position="69"/>
    </location>
</feature>
<feature type="transmembrane region" description="Helical" evidence="6">
    <location>
        <begin position="20"/>
        <end position="41"/>
    </location>
</feature>